<dbReference type="EMBL" id="JAICCF010000003">
    <property type="protein sequence ID" value="MBW8685830.1"/>
    <property type="molecule type" value="Genomic_DNA"/>
</dbReference>
<comment type="caution">
    <text evidence="2">The sequence shown here is derived from an EMBL/GenBank/DDBJ whole genome shotgun (WGS) entry which is preliminary data.</text>
</comment>
<gene>
    <name evidence="2" type="ORF">K1Y79_15930</name>
</gene>
<evidence type="ECO:0000313" key="2">
    <source>
        <dbReference type="EMBL" id="MBW8685830.1"/>
    </source>
</evidence>
<dbReference type="RefSeq" id="WP_220251161.1">
    <property type="nucleotide sequence ID" value="NZ_JAICCF010000003.1"/>
</dbReference>
<keyword evidence="1" id="KW-0732">Signal</keyword>
<keyword evidence="3" id="KW-1185">Reference proteome</keyword>
<protein>
    <submittedName>
        <fullName evidence="2">Uncharacterized protein</fullName>
    </submittedName>
</protein>
<feature type="signal peptide" evidence="1">
    <location>
        <begin position="1"/>
        <end position="20"/>
    </location>
</feature>
<dbReference type="Proteomes" id="UP000812961">
    <property type="component" value="Unassembled WGS sequence"/>
</dbReference>
<sequence length="147" mass="16238">MTRLFLLLFSAVLLTSCAQSSDQGKAAVDTINTLIVKEPAAIIFRPAGDKLRYLKSELGEKNFPSLLAINNNILKEDSTFLAGKGVKIISTNATQLQFVRPNGEVLYISLNHHKYAWEIFLYNGFSDPVKADLTDIEAAYTEAGIQK</sequence>
<name>A0ABS7GEY4_9BACT</name>
<dbReference type="PROSITE" id="PS51257">
    <property type="entry name" value="PROKAR_LIPOPROTEIN"/>
    <property type="match status" value="1"/>
</dbReference>
<feature type="chain" id="PRO_5046584589" evidence="1">
    <location>
        <begin position="21"/>
        <end position="147"/>
    </location>
</feature>
<organism evidence="2 3">
    <name type="scientific">Chitinophaga rhizophila</name>
    <dbReference type="NCBI Taxonomy" id="2866212"/>
    <lineage>
        <taxon>Bacteria</taxon>
        <taxon>Pseudomonadati</taxon>
        <taxon>Bacteroidota</taxon>
        <taxon>Chitinophagia</taxon>
        <taxon>Chitinophagales</taxon>
        <taxon>Chitinophagaceae</taxon>
        <taxon>Chitinophaga</taxon>
    </lineage>
</organism>
<proteinExistence type="predicted"/>
<evidence type="ECO:0000256" key="1">
    <source>
        <dbReference type="SAM" id="SignalP"/>
    </source>
</evidence>
<evidence type="ECO:0000313" key="3">
    <source>
        <dbReference type="Proteomes" id="UP000812961"/>
    </source>
</evidence>
<accession>A0ABS7GEY4</accession>
<reference evidence="2 3" key="1">
    <citation type="submission" date="2021-08" db="EMBL/GenBank/DDBJ databases">
        <title>The genome sequence of Chitinophaga sp. B61.</title>
        <authorList>
            <person name="Zhang X."/>
        </authorList>
    </citation>
    <scope>NUCLEOTIDE SEQUENCE [LARGE SCALE GENOMIC DNA]</scope>
    <source>
        <strain evidence="2 3">B61</strain>
    </source>
</reference>